<organism evidence="2 3">
    <name type="scientific">Biformimicrobium ophioploci</name>
    <dbReference type="NCBI Taxonomy" id="3036711"/>
    <lineage>
        <taxon>Bacteria</taxon>
        <taxon>Pseudomonadati</taxon>
        <taxon>Pseudomonadota</taxon>
        <taxon>Gammaproteobacteria</taxon>
        <taxon>Cellvibrionales</taxon>
        <taxon>Microbulbiferaceae</taxon>
        <taxon>Biformimicrobium</taxon>
    </lineage>
</organism>
<dbReference type="PANTHER" id="PTHR33608">
    <property type="entry name" value="BLL2464 PROTEIN"/>
    <property type="match status" value="1"/>
</dbReference>
<reference evidence="2 3" key="1">
    <citation type="submission" date="2023-04" db="EMBL/GenBank/DDBJ databases">
        <title>Marinobulbifer ophiurae gen. nov., sp. Nov., isolate from tissue of brittle star Ophioplocus japonicus.</title>
        <authorList>
            <person name="Kawano K."/>
            <person name="Sawayama S."/>
            <person name="Nakagawa S."/>
        </authorList>
    </citation>
    <scope>NUCLEOTIDE SEQUENCE [LARGE SCALE GENOMIC DNA]</scope>
    <source>
        <strain evidence="2 3">NKW57</strain>
    </source>
</reference>
<accession>A0ABQ6LUR0</accession>
<name>A0ABQ6LUR0_9GAMM</name>
<dbReference type="Pfam" id="PF01882">
    <property type="entry name" value="DUF58"/>
    <property type="match status" value="1"/>
</dbReference>
<dbReference type="Proteomes" id="UP001224392">
    <property type="component" value="Unassembled WGS sequence"/>
</dbReference>
<gene>
    <name evidence="2" type="ORF">MNKW57_01340</name>
</gene>
<evidence type="ECO:0000259" key="1">
    <source>
        <dbReference type="Pfam" id="PF01882"/>
    </source>
</evidence>
<dbReference type="PANTHER" id="PTHR33608:SF12">
    <property type="entry name" value="DUF58 DOMAIN-CONTAINING PROTEIN"/>
    <property type="match status" value="1"/>
</dbReference>
<sequence>MQTPTPDSVYPSLEHLVQLRALARGFRLRPHMPLHNILLGQHAARMRGRGLDFEELRHYRPGDDVRYMDWKVTRRLGKPHIRVYNEERERPTILALDLRVSMFFGSRKSMKSVVAAEAAALLGWYSLSVGDRVGAVLATDPDIRHFVPRRSTAHVNFILANICEQARQLEVGTPPDAGRLNQMLTRLQHLARHDAQVCVISDFHGADTETAALLQAIARHNDLLLVFVFDPLELHLPQEARLPVTDGRVQISVDGRSSALREKYEAAFNSRLQRARDLLLGWGVPVLALSTERPAAQQLRAILRQR</sequence>
<dbReference type="EMBL" id="BSYJ01000001">
    <property type="protein sequence ID" value="GMG85813.1"/>
    <property type="molecule type" value="Genomic_DNA"/>
</dbReference>
<comment type="caution">
    <text evidence="2">The sequence shown here is derived from an EMBL/GenBank/DDBJ whole genome shotgun (WGS) entry which is preliminary data.</text>
</comment>
<protein>
    <submittedName>
        <fullName evidence="2">DUF58 domain-containing protein</fullName>
    </submittedName>
</protein>
<feature type="domain" description="DUF58" evidence="1">
    <location>
        <begin position="55"/>
        <end position="269"/>
    </location>
</feature>
<dbReference type="InterPro" id="IPR002881">
    <property type="entry name" value="DUF58"/>
</dbReference>
<proteinExistence type="predicted"/>
<keyword evidence="3" id="KW-1185">Reference proteome</keyword>
<dbReference type="RefSeq" id="WP_285762342.1">
    <property type="nucleotide sequence ID" value="NZ_BSYJ01000001.1"/>
</dbReference>
<evidence type="ECO:0000313" key="3">
    <source>
        <dbReference type="Proteomes" id="UP001224392"/>
    </source>
</evidence>
<evidence type="ECO:0000313" key="2">
    <source>
        <dbReference type="EMBL" id="GMG85813.1"/>
    </source>
</evidence>